<dbReference type="PANTHER" id="PTHR38436">
    <property type="entry name" value="POLYKETIDE CYCLASE SNOAL-LIKE DOMAIN"/>
    <property type="match status" value="1"/>
</dbReference>
<dbReference type="GO" id="GO:0030638">
    <property type="term" value="P:polyketide metabolic process"/>
    <property type="evidence" value="ECO:0007669"/>
    <property type="project" value="InterPro"/>
</dbReference>
<protein>
    <recommendedName>
        <fullName evidence="2">SnoaL-like domain-containing protein</fullName>
    </recommendedName>
</protein>
<gene>
    <name evidence="1" type="ORF">METZ01_LOCUS220256</name>
</gene>
<dbReference type="Gene3D" id="3.10.450.50">
    <property type="match status" value="2"/>
</dbReference>
<dbReference type="InterPro" id="IPR032710">
    <property type="entry name" value="NTF2-like_dom_sf"/>
</dbReference>
<dbReference type="EMBL" id="UINC01052268">
    <property type="protein sequence ID" value="SVB67402.1"/>
    <property type="molecule type" value="Genomic_DNA"/>
</dbReference>
<evidence type="ECO:0000313" key="1">
    <source>
        <dbReference type="EMBL" id="SVB67402.1"/>
    </source>
</evidence>
<reference evidence="1" key="1">
    <citation type="submission" date="2018-05" db="EMBL/GenBank/DDBJ databases">
        <authorList>
            <person name="Lanie J.A."/>
            <person name="Ng W.-L."/>
            <person name="Kazmierczak K.M."/>
            <person name="Andrzejewski T.M."/>
            <person name="Davidsen T.M."/>
            <person name="Wayne K.J."/>
            <person name="Tettelin H."/>
            <person name="Glass J.I."/>
            <person name="Rusch D."/>
            <person name="Podicherti R."/>
            <person name="Tsui H.-C.T."/>
            <person name="Winkler M.E."/>
        </authorList>
    </citation>
    <scope>NUCLEOTIDE SEQUENCE</scope>
</reference>
<accession>A0A382FXR3</accession>
<name>A0A382FXR3_9ZZZZ</name>
<proteinExistence type="predicted"/>
<dbReference type="PANTHER" id="PTHR38436:SF1">
    <property type="entry name" value="ESTER CYCLASE"/>
    <property type="match status" value="1"/>
</dbReference>
<dbReference type="SUPFAM" id="SSF54427">
    <property type="entry name" value="NTF2-like"/>
    <property type="match status" value="2"/>
</dbReference>
<dbReference type="AlphaFoldDB" id="A0A382FXR3"/>
<dbReference type="Pfam" id="PF07366">
    <property type="entry name" value="SnoaL"/>
    <property type="match status" value="1"/>
</dbReference>
<sequence length="324" mass="37641">MILENKQLYKSYLREFSYPNETNYKNAVRNFFSEEASINVVHPINKIQGSQGYIDKVLKPMMKAFEGLYRSDYIVIGGNYEGNDWITSTGYFAGKMINDWLGMRANNRLVYIRFGEFHRMQNNKCVESYIFYDLPELMMELGIWPLSPSPGYSGHIPGPATHDGLVYGESDPIESSKTLTIVEKMLSKLNTPNKEWYSYWHENMLWYGPAGFGSYIGIKNFENFQVPFESCFQGWTVELSDNNTIIKDFIRVADGNYATNGGWLSVNGKHVKRFLDQEPTNKDVSMRVCDWWRREGNLLVENWVFVDVPDLLLQIDYDLFAKLK</sequence>
<organism evidence="1">
    <name type="scientific">marine metagenome</name>
    <dbReference type="NCBI Taxonomy" id="408172"/>
    <lineage>
        <taxon>unclassified sequences</taxon>
        <taxon>metagenomes</taxon>
        <taxon>ecological metagenomes</taxon>
    </lineage>
</organism>
<dbReference type="InterPro" id="IPR009959">
    <property type="entry name" value="Cyclase_SnoaL-like"/>
</dbReference>
<evidence type="ECO:0008006" key="2">
    <source>
        <dbReference type="Google" id="ProtNLM"/>
    </source>
</evidence>